<dbReference type="Gene3D" id="3.30.450.40">
    <property type="match status" value="1"/>
</dbReference>
<name>A0A1S2QGI9_9ACTN</name>
<dbReference type="PANTHER" id="PTHR43156">
    <property type="entry name" value="STAGE II SPORULATION PROTEIN E-RELATED"/>
    <property type="match status" value="1"/>
</dbReference>
<dbReference type="InterPro" id="IPR003594">
    <property type="entry name" value="HATPase_dom"/>
</dbReference>
<keyword evidence="6" id="KW-0418">Kinase</keyword>
<dbReference type="Pfam" id="PF08448">
    <property type="entry name" value="PAS_4"/>
    <property type="match status" value="1"/>
</dbReference>
<dbReference type="SMART" id="SM00331">
    <property type="entry name" value="PP2C_SIG"/>
    <property type="match status" value="1"/>
</dbReference>
<dbReference type="GO" id="GO:0006355">
    <property type="term" value="P:regulation of DNA-templated transcription"/>
    <property type="evidence" value="ECO:0007669"/>
    <property type="project" value="InterPro"/>
</dbReference>
<dbReference type="InterPro" id="IPR000014">
    <property type="entry name" value="PAS"/>
</dbReference>
<evidence type="ECO:0000256" key="9">
    <source>
        <dbReference type="ARBA" id="ARBA00022842"/>
    </source>
</evidence>
<feature type="domain" description="PAS" evidence="16">
    <location>
        <begin position="131"/>
        <end position="201"/>
    </location>
</feature>
<evidence type="ECO:0000259" key="16">
    <source>
        <dbReference type="PROSITE" id="PS50112"/>
    </source>
</evidence>
<keyword evidence="8" id="KW-0067">ATP-binding</keyword>
<dbReference type="InterPro" id="IPR029016">
    <property type="entry name" value="GAF-like_dom_sf"/>
</dbReference>
<keyword evidence="2" id="KW-0597">Phosphoprotein</keyword>
<dbReference type="InterPro" id="IPR001932">
    <property type="entry name" value="PPM-type_phosphatase-like_dom"/>
</dbReference>
<gene>
    <name evidence="17" type="ORF">BIV23_15520</name>
</gene>
<dbReference type="SMART" id="SM00065">
    <property type="entry name" value="GAF"/>
    <property type="match status" value="1"/>
</dbReference>
<dbReference type="OrthoDB" id="118142at2"/>
<organism evidence="17 18">
    <name type="scientific">Streptomyces monashensis</name>
    <dbReference type="NCBI Taxonomy" id="1678012"/>
    <lineage>
        <taxon>Bacteria</taxon>
        <taxon>Bacillati</taxon>
        <taxon>Actinomycetota</taxon>
        <taxon>Actinomycetes</taxon>
        <taxon>Kitasatosporales</taxon>
        <taxon>Streptomycetaceae</taxon>
        <taxon>Streptomyces</taxon>
    </lineage>
</organism>
<dbReference type="InterPro" id="IPR036890">
    <property type="entry name" value="HATPase_C_sf"/>
</dbReference>
<evidence type="ECO:0000256" key="13">
    <source>
        <dbReference type="ARBA" id="ARBA00056274"/>
    </source>
</evidence>
<dbReference type="CDD" id="cd16936">
    <property type="entry name" value="HATPase_RsbW-like"/>
    <property type="match status" value="1"/>
</dbReference>
<dbReference type="AlphaFoldDB" id="A0A1S2QGI9"/>
<dbReference type="PANTHER" id="PTHR43156:SF2">
    <property type="entry name" value="STAGE II SPORULATION PROTEIN E"/>
    <property type="match status" value="1"/>
</dbReference>
<dbReference type="InterPro" id="IPR013767">
    <property type="entry name" value="PAS_fold"/>
</dbReference>
<evidence type="ECO:0000256" key="5">
    <source>
        <dbReference type="ARBA" id="ARBA00022741"/>
    </source>
</evidence>
<dbReference type="FunFam" id="3.60.40.10:FF:000005">
    <property type="entry name" value="Serine/threonine protein phosphatase"/>
    <property type="match status" value="1"/>
</dbReference>
<dbReference type="InterPro" id="IPR052016">
    <property type="entry name" value="Bact_Sigma-Reg"/>
</dbReference>
<evidence type="ECO:0000256" key="10">
    <source>
        <dbReference type="ARBA" id="ARBA00022912"/>
    </source>
</evidence>
<dbReference type="SUPFAM" id="SSF55781">
    <property type="entry name" value="GAF domain-like"/>
    <property type="match status" value="1"/>
</dbReference>
<dbReference type="Pfam" id="PF07228">
    <property type="entry name" value="SpoIIE"/>
    <property type="match status" value="1"/>
</dbReference>
<evidence type="ECO:0000313" key="17">
    <source>
        <dbReference type="EMBL" id="OIK04777.1"/>
    </source>
</evidence>
<dbReference type="Pfam" id="PF00989">
    <property type="entry name" value="PAS"/>
    <property type="match status" value="1"/>
</dbReference>
<protein>
    <recommendedName>
        <fullName evidence="1">protein-serine/threonine phosphatase</fullName>
        <ecNumber evidence="1">3.1.3.16</ecNumber>
    </recommendedName>
    <alternativeName>
        <fullName evidence="15">Protein-serine/threonine phosphatase</fullName>
    </alternativeName>
    <alternativeName>
        <fullName evidence="14">Serine/threonine-protein kinase</fullName>
    </alternativeName>
</protein>
<dbReference type="SUPFAM" id="SSF81606">
    <property type="entry name" value="PP2C-like"/>
    <property type="match status" value="1"/>
</dbReference>
<evidence type="ECO:0000313" key="18">
    <source>
        <dbReference type="Proteomes" id="UP000179642"/>
    </source>
</evidence>
<feature type="domain" description="PAS" evidence="16">
    <location>
        <begin position="18"/>
        <end position="83"/>
    </location>
</feature>
<comment type="catalytic activity">
    <reaction evidence="12">
        <text>O-phospho-L-seryl-[protein] + H2O = L-seryl-[protein] + phosphate</text>
        <dbReference type="Rhea" id="RHEA:20629"/>
        <dbReference type="Rhea" id="RHEA-COMP:9863"/>
        <dbReference type="Rhea" id="RHEA-COMP:11604"/>
        <dbReference type="ChEBI" id="CHEBI:15377"/>
        <dbReference type="ChEBI" id="CHEBI:29999"/>
        <dbReference type="ChEBI" id="CHEBI:43474"/>
        <dbReference type="ChEBI" id="CHEBI:83421"/>
        <dbReference type="EC" id="3.1.3.16"/>
    </reaction>
</comment>
<evidence type="ECO:0000256" key="14">
    <source>
        <dbReference type="ARBA" id="ARBA00075117"/>
    </source>
</evidence>
<dbReference type="GO" id="GO:0046872">
    <property type="term" value="F:metal ion binding"/>
    <property type="evidence" value="ECO:0007669"/>
    <property type="project" value="UniProtKB-KW"/>
</dbReference>
<dbReference type="InterPro" id="IPR013656">
    <property type="entry name" value="PAS_4"/>
</dbReference>
<dbReference type="SUPFAM" id="SSF55785">
    <property type="entry name" value="PYP-like sensor domain (PAS domain)"/>
    <property type="match status" value="2"/>
</dbReference>
<dbReference type="EC" id="3.1.3.16" evidence="1"/>
<evidence type="ECO:0000256" key="8">
    <source>
        <dbReference type="ARBA" id="ARBA00022840"/>
    </source>
</evidence>
<dbReference type="SUPFAM" id="SSF55874">
    <property type="entry name" value="ATPase domain of HSP90 chaperone/DNA topoisomerase II/histidine kinase"/>
    <property type="match status" value="1"/>
</dbReference>
<dbReference type="Gene3D" id="3.30.565.10">
    <property type="entry name" value="Histidine kinase-like ATPase, C-terminal domain"/>
    <property type="match status" value="1"/>
</dbReference>
<dbReference type="SMART" id="SM00091">
    <property type="entry name" value="PAS"/>
    <property type="match status" value="2"/>
</dbReference>
<dbReference type="Proteomes" id="UP000179642">
    <property type="component" value="Unassembled WGS sequence"/>
</dbReference>
<sequence>MEPARQDGAVPPAAGPGELFDASGDATAVISEHGVVVGWTRCATALLGYPEREVVGRSAAPLLAVPEDPARLAGIVERCRTGNGWSGRIAVRHRDGRALDVELRVSASFRVGADTCFLVSARDRHRQWTMGQSVLDDFLTRAPVGMAVMDRELRYVWLNDTLEHLGGVPREERLGRRLSELLPGLQAEALETLMRKVLASGLPVTDYEYEGWSWADPHRRRAYSTSFFPLVDADAAITGVCYMVQDVTERWHARQLLTLVNEAGTSIGRTLDVAATAQELADFAVPRFADFVVVDLLEPVLSTEGHGAWLPDAGPAPARPVMRRAAMRSAREGCPEAIAQVGDRVDFVPPPYDANLLIDGEPLLIPVVDPADEQWSTREPLRAERIRQYGLHSLIAAPMRARNTVLGLTTFARTLNPVSFGPDDVLVARELVARAAVCVDNARRYTREHNAAVTLQRSLLPPALTGGTALDVASTYLPADPSGGVGGDWFDVIPLSGARVGLAVGDVVGHGITAAASMGRLRTAVQTLAEMEMPPDELLAHLDDLVLRLSDAETAAGAAARSTTTFVGATCLYAVYDPVSRRCTMARAGHPPPVVVTPDGEAGFPEIPAGPPLGLGGMSFEAAEIELAENSLLGLYTDGLIEGPDHDVERGMARLCAVLARTGDDLDALCASTVRQLVPVPQPDDIALLLTRTHVLGAGRVASWEVPPDPAAVGDLRARATRQMRDWGLEELVLTTELVVSELVTNAIRYAAPPIRLRLLRDARLTCEVSDASSTAPRLRHARSTDEGGRGLFLVAQLALRWGARYTDQGKIIWAEQDIPEPLRDPLPDPLPDP</sequence>
<evidence type="ECO:0000256" key="3">
    <source>
        <dbReference type="ARBA" id="ARBA00022679"/>
    </source>
</evidence>
<evidence type="ECO:0000256" key="11">
    <source>
        <dbReference type="ARBA" id="ARBA00023211"/>
    </source>
</evidence>
<dbReference type="Pfam" id="PF13581">
    <property type="entry name" value="HATPase_c_2"/>
    <property type="match status" value="1"/>
</dbReference>
<evidence type="ECO:0000256" key="1">
    <source>
        <dbReference type="ARBA" id="ARBA00013081"/>
    </source>
</evidence>
<dbReference type="FunFam" id="3.30.450.40:FF:000035">
    <property type="entry name" value="PAS sensor protein"/>
    <property type="match status" value="1"/>
</dbReference>
<evidence type="ECO:0000256" key="6">
    <source>
        <dbReference type="ARBA" id="ARBA00022777"/>
    </source>
</evidence>
<keyword evidence="7" id="KW-0378">Hydrolase</keyword>
<dbReference type="GO" id="GO:0016301">
    <property type="term" value="F:kinase activity"/>
    <property type="evidence" value="ECO:0007669"/>
    <property type="project" value="UniProtKB-KW"/>
</dbReference>
<keyword evidence="11" id="KW-0464">Manganese</keyword>
<keyword evidence="4" id="KW-0479">Metal-binding</keyword>
<dbReference type="GO" id="GO:0005524">
    <property type="term" value="F:ATP binding"/>
    <property type="evidence" value="ECO:0007669"/>
    <property type="project" value="UniProtKB-KW"/>
</dbReference>
<dbReference type="CDD" id="cd00130">
    <property type="entry name" value="PAS"/>
    <property type="match status" value="2"/>
</dbReference>
<keyword evidence="10" id="KW-0904">Protein phosphatase</keyword>
<comment type="caution">
    <text evidence="17">The sequence shown here is derived from an EMBL/GenBank/DDBJ whole genome shotgun (WGS) entry which is preliminary data.</text>
</comment>
<dbReference type="Gene3D" id="3.60.40.10">
    <property type="entry name" value="PPM-type phosphatase domain"/>
    <property type="match status" value="1"/>
</dbReference>
<dbReference type="FunFam" id="3.30.565.10:FF:000028">
    <property type="entry name" value="PAS sensor protein"/>
    <property type="match status" value="1"/>
</dbReference>
<accession>A0A1S2QGI9</accession>
<dbReference type="Pfam" id="PF01590">
    <property type="entry name" value="GAF"/>
    <property type="match status" value="1"/>
</dbReference>
<evidence type="ECO:0000256" key="12">
    <source>
        <dbReference type="ARBA" id="ARBA00047761"/>
    </source>
</evidence>
<keyword evidence="18" id="KW-1185">Reference proteome</keyword>
<dbReference type="RefSeq" id="WP_071381431.1">
    <property type="nucleotide sequence ID" value="NZ_MLYO01000025.1"/>
</dbReference>
<comment type="function">
    <text evidence="13">Primarily acts as an independent SigF regulator that is sensitive to the osmosensory signal, mediating the cross talk of PknD with the SigF regulon. Possesses both phosphatase and kinase activities. The kinase domain functions as a classic anti-sigma factor-like kinase to phosphorylate the anti-anti-sigma factor domain at the canonical regulatory site, and the phosphatase domain antagonizes this activity.</text>
</comment>
<reference evidence="17 18" key="1">
    <citation type="submission" date="2016-10" db="EMBL/GenBank/DDBJ databases">
        <title>Genome sequence of Streptomyces sp. MUSC 1.</title>
        <authorList>
            <person name="Lee L.-H."/>
            <person name="Ser H.-L."/>
            <person name="Law J.W.-F."/>
        </authorList>
    </citation>
    <scope>NUCLEOTIDE SEQUENCE [LARGE SCALE GENOMIC DNA]</scope>
    <source>
        <strain evidence="17 18">MUSC 1</strain>
    </source>
</reference>
<dbReference type="NCBIfam" id="TIGR00229">
    <property type="entry name" value="sensory_box"/>
    <property type="match status" value="2"/>
</dbReference>
<dbReference type="GO" id="GO:0004722">
    <property type="term" value="F:protein serine/threonine phosphatase activity"/>
    <property type="evidence" value="ECO:0007669"/>
    <property type="project" value="UniProtKB-EC"/>
</dbReference>
<evidence type="ECO:0000256" key="2">
    <source>
        <dbReference type="ARBA" id="ARBA00022553"/>
    </source>
</evidence>
<keyword evidence="3" id="KW-0808">Transferase</keyword>
<proteinExistence type="predicted"/>
<keyword evidence="9" id="KW-0460">Magnesium</keyword>
<dbReference type="InterPro" id="IPR035965">
    <property type="entry name" value="PAS-like_dom_sf"/>
</dbReference>
<dbReference type="PROSITE" id="PS50112">
    <property type="entry name" value="PAS"/>
    <property type="match status" value="2"/>
</dbReference>
<evidence type="ECO:0000256" key="15">
    <source>
        <dbReference type="ARBA" id="ARBA00081350"/>
    </source>
</evidence>
<evidence type="ECO:0000256" key="7">
    <source>
        <dbReference type="ARBA" id="ARBA00022801"/>
    </source>
</evidence>
<dbReference type="Gene3D" id="3.30.450.20">
    <property type="entry name" value="PAS domain"/>
    <property type="match status" value="2"/>
</dbReference>
<keyword evidence="5" id="KW-0547">Nucleotide-binding</keyword>
<dbReference type="EMBL" id="MLYO01000025">
    <property type="protein sequence ID" value="OIK04777.1"/>
    <property type="molecule type" value="Genomic_DNA"/>
</dbReference>
<dbReference type="InterPro" id="IPR003018">
    <property type="entry name" value="GAF"/>
</dbReference>
<dbReference type="InterPro" id="IPR036457">
    <property type="entry name" value="PPM-type-like_dom_sf"/>
</dbReference>
<evidence type="ECO:0000256" key="4">
    <source>
        <dbReference type="ARBA" id="ARBA00022723"/>
    </source>
</evidence>